<name>A0A6B1F6R7_9SYNE</name>
<protein>
    <submittedName>
        <fullName evidence="1">Uncharacterized protein</fullName>
    </submittedName>
</protein>
<comment type="caution">
    <text evidence="1">The sequence shown here is derived from an EMBL/GenBank/DDBJ whole genome shotgun (WGS) entry which is preliminary data.</text>
</comment>
<gene>
    <name evidence="1" type="ORF">F4162_00195</name>
</gene>
<sequence>MANDPLQSLRLQMLNDVLPVGLGAVARLRSARAGDLFNDLVRGQEGVANLRQDGEEDARQLRDFLDRLAPGLGNPVVEVDVEVQQSQSADPSGQGEDIQELQERLALMAERVAQLKAALPATGTES</sequence>
<organism evidence="1">
    <name type="scientific">Synechococcus sp. SB0676_bin_10</name>
    <dbReference type="NCBI Taxonomy" id="2604869"/>
    <lineage>
        <taxon>Bacteria</taxon>
        <taxon>Bacillati</taxon>
        <taxon>Cyanobacteriota</taxon>
        <taxon>Cyanophyceae</taxon>
        <taxon>Synechococcales</taxon>
        <taxon>Synechococcaceae</taxon>
        <taxon>Synechococcus</taxon>
    </lineage>
</organism>
<reference evidence="1" key="1">
    <citation type="submission" date="2019-09" db="EMBL/GenBank/DDBJ databases">
        <title>Characterisation of the sponge microbiome using genome-centric metagenomics.</title>
        <authorList>
            <person name="Engelberts J.P."/>
            <person name="Robbins S.J."/>
            <person name="De Goeij J.M."/>
            <person name="Aranda M."/>
            <person name="Bell S.C."/>
            <person name="Webster N.S."/>
        </authorList>
    </citation>
    <scope>NUCLEOTIDE SEQUENCE</scope>
    <source>
        <strain evidence="1">SB0676_bin_10</strain>
    </source>
</reference>
<accession>A0A6B1F6R7</accession>
<evidence type="ECO:0000313" key="1">
    <source>
        <dbReference type="EMBL" id="MYG37466.1"/>
    </source>
</evidence>
<dbReference type="AlphaFoldDB" id="A0A6B1F6R7"/>
<dbReference type="EMBL" id="VYDO01000008">
    <property type="protein sequence ID" value="MYG37466.1"/>
    <property type="molecule type" value="Genomic_DNA"/>
</dbReference>
<proteinExistence type="predicted"/>